<evidence type="ECO:0000256" key="5">
    <source>
        <dbReference type="SAM" id="Coils"/>
    </source>
</evidence>
<dbReference type="CDD" id="cd00130">
    <property type="entry name" value="PAS"/>
    <property type="match status" value="5"/>
</dbReference>
<dbReference type="PROSITE" id="PS50113">
    <property type="entry name" value="PAC"/>
    <property type="match status" value="6"/>
</dbReference>
<evidence type="ECO:0000313" key="11">
    <source>
        <dbReference type="Proteomes" id="UP001333710"/>
    </source>
</evidence>
<dbReference type="Gene3D" id="1.10.287.950">
    <property type="entry name" value="Methyl-accepting chemotaxis protein"/>
    <property type="match status" value="1"/>
</dbReference>
<dbReference type="InterPro" id="IPR050903">
    <property type="entry name" value="Bact_Chemotaxis_MeTrfase"/>
</dbReference>
<evidence type="ECO:0000256" key="2">
    <source>
        <dbReference type="ARBA" id="ARBA00023224"/>
    </source>
</evidence>
<evidence type="ECO:0000259" key="9">
    <source>
        <dbReference type="PROSITE" id="PS50885"/>
    </source>
</evidence>
<dbReference type="RefSeq" id="WP_338294404.1">
    <property type="nucleotide sequence ID" value="NZ_AP027272.1"/>
</dbReference>
<dbReference type="GO" id="GO:0006935">
    <property type="term" value="P:chemotaxis"/>
    <property type="evidence" value="ECO:0007669"/>
    <property type="project" value="InterPro"/>
</dbReference>
<feature type="domain" description="PAS" evidence="7">
    <location>
        <begin position="507"/>
        <end position="582"/>
    </location>
</feature>
<feature type="domain" description="PAS" evidence="7">
    <location>
        <begin position="20"/>
        <end position="75"/>
    </location>
</feature>
<feature type="domain" description="PAC" evidence="8">
    <location>
        <begin position="340"/>
        <end position="392"/>
    </location>
</feature>
<dbReference type="InterPro" id="IPR035965">
    <property type="entry name" value="PAS-like_dom_sf"/>
</dbReference>
<feature type="domain" description="PAS" evidence="7">
    <location>
        <begin position="142"/>
        <end position="198"/>
    </location>
</feature>
<reference evidence="10" key="1">
    <citation type="submission" date="2023-01" db="EMBL/GenBank/DDBJ databases">
        <title>Complete genome sequence of Planctobacterium marinum strain Dej080120_11.</title>
        <authorList>
            <person name="Ueki S."/>
            <person name="Maruyama F."/>
        </authorList>
    </citation>
    <scope>NUCLEOTIDE SEQUENCE</scope>
    <source>
        <strain evidence="10">Dej080120_11</strain>
    </source>
</reference>
<dbReference type="InterPro" id="IPR000014">
    <property type="entry name" value="PAS"/>
</dbReference>
<dbReference type="GO" id="GO:0016020">
    <property type="term" value="C:membrane"/>
    <property type="evidence" value="ECO:0007669"/>
    <property type="project" value="UniProtKB-SubCell"/>
</dbReference>
<proteinExistence type="inferred from homology"/>
<dbReference type="SMART" id="SM00283">
    <property type="entry name" value="MA"/>
    <property type="match status" value="1"/>
</dbReference>
<name>A0AA48HKX9_9ALTE</name>
<evidence type="ECO:0000259" key="6">
    <source>
        <dbReference type="PROSITE" id="PS50111"/>
    </source>
</evidence>
<keyword evidence="5" id="KW-0175">Coiled coil</keyword>
<dbReference type="GO" id="GO:0007165">
    <property type="term" value="P:signal transduction"/>
    <property type="evidence" value="ECO:0007669"/>
    <property type="project" value="UniProtKB-KW"/>
</dbReference>
<dbReference type="NCBIfam" id="TIGR00229">
    <property type="entry name" value="sensory_box"/>
    <property type="match status" value="6"/>
</dbReference>
<dbReference type="Pfam" id="PF00015">
    <property type="entry name" value="MCPsignal"/>
    <property type="match status" value="1"/>
</dbReference>
<evidence type="ECO:0000256" key="4">
    <source>
        <dbReference type="PROSITE-ProRule" id="PRU00284"/>
    </source>
</evidence>
<feature type="domain" description="Methyl-accepting transducer" evidence="6">
    <location>
        <begin position="806"/>
        <end position="1035"/>
    </location>
</feature>
<feature type="coiled-coil region" evidence="5">
    <location>
        <begin position="1006"/>
        <end position="1033"/>
    </location>
</feature>
<feature type="domain" description="PAC" evidence="8">
    <location>
        <begin position="218"/>
        <end position="270"/>
    </location>
</feature>
<dbReference type="PANTHER" id="PTHR24422">
    <property type="entry name" value="CHEMOTAXIS PROTEIN METHYLTRANSFERASE"/>
    <property type="match status" value="1"/>
</dbReference>
<dbReference type="PROSITE" id="PS50112">
    <property type="entry name" value="PAS"/>
    <property type="match status" value="4"/>
</dbReference>
<dbReference type="Pfam" id="PF13426">
    <property type="entry name" value="PAS_9"/>
    <property type="match status" value="2"/>
</dbReference>
<dbReference type="FunFam" id="1.10.287.950:FF:000001">
    <property type="entry name" value="Methyl-accepting chemotaxis sensory transducer"/>
    <property type="match status" value="1"/>
</dbReference>
<feature type="domain" description="PAC" evidence="8">
    <location>
        <begin position="583"/>
        <end position="637"/>
    </location>
</feature>
<feature type="domain" description="PAC" evidence="8">
    <location>
        <begin position="96"/>
        <end position="148"/>
    </location>
</feature>
<evidence type="ECO:0000256" key="3">
    <source>
        <dbReference type="ARBA" id="ARBA00029447"/>
    </source>
</evidence>
<dbReference type="AlphaFoldDB" id="A0AA48HKX9"/>
<dbReference type="InterPro" id="IPR001610">
    <property type="entry name" value="PAC"/>
</dbReference>
<comment type="subcellular location">
    <subcellularLocation>
        <location evidence="1">Membrane</location>
    </subcellularLocation>
</comment>
<dbReference type="SUPFAM" id="SSF55785">
    <property type="entry name" value="PYP-like sensor domain (PAS domain)"/>
    <property type="match status" value="6"/>
</dbReference>
<feature type="domain" description="PAC" evidence="8">
    <location>
        <begin position="708"/>
        <end position="760"/>
    </location>
</feature>
<dbReference type="Pfam" id="PF08447">
    <property type="entry name" value="PAS_3"/>
    <property type="match status" value="4"/>
</dbReference>
<feature type="domain" description="HAMP" evidence="9">
    <location>
        <begin position="756"/>
        <end position="801"/>
    </location>
</feature>
<dbReference type="SUPFAM" id="SSF58104">
    <property type="entry name" value="Methyl-accepting chemotaxis protein (MCP) signaling domain"/>
    <property type="match status" value="1"/>
</dbReference>
<evidence type="ECO:0000259" key="8">
    <source>
        <dbReference type="PROSITE" id="PS50113"/>
    </source>
</evidence>
<feature type="domain" description="PAS" evidence="7">
    <location>
        <begin position="281"/>
        <end position="337"/>
    </location>
</feature>
<evidence type="ECO:0000256" key="1">
    <source>
        <dbReference type="ARBA" id="ARBA00004370"/>
    </source>
</evidence>
<keyword evidence="2 4" id="KW-0807">Transducer</keyword>
<feature type="domain" description="PAC" evidence="8">
    <location>
        <begin position="462"/>
        <end position="514"/>
    </location>
</feature>
<dbReference type="InterPro" id="IPR004090">
    <property type="entry name" value="Chemotax_Me-accpt_rcpt"/>
</dbReference>
<dbReference type="GO" id="GO:0004888">
    <property type="term" value="F:transmembrane signaling receptor activity"/>
    <property type="evidence" value="ECO:0007669"/>
    <property type="project" value="InterPro"/>
</dbReference>
<keyword evidence="11" id="KW-1185">Reference proteome</keyword>
<dbReference type="InterPro" id="IPR003660">
    <property type="entry name" value="HAMP_dom"/>
</dbReference>
<dbReference type="SMART" id="SM00091">
    <property type="entry name" value="PAS"/>
    <property type="match status" value="5"/>
</dbReference>
<dbReference type="PANTHER" id="PTHR24422:SF10">
    <property type="entry name" value="CHEMOTAXIS PROTEIN METHYLTRANSFERASE 2"/>
    <property type="match status" value="1"/>
</dbReference>
<dbReference type="EMBL" id="AP027272">
    <property type="protein sequence ID" value="BDX08331.1"/>
    <property type="molecule type" value="Genomic_DNA"/>
</dbReference>
<dbReference type="Gene3D" id="3.30.450.20">
    <property type="entry name" value="PAS domain"/>
    <property type="match status" value="6"/>
</dbReference>
<evidence type="ECO:0000313" key="10">
    <source>
        <dbReference type="EMBL" id="BDX08331.1"/>
    </source>
</evidence>
<dbReference type="InterPro" id="IPR000700">
    <property type="entry name" value="PAS-assoc_C"/>
</dbReference>
<dbReference type="PROSITE" id="PS50111">
    <property type="entry name" value="CHEMOTAXIS_TRANSDUC_2"/>
    <property type="match status" value="1"/>
</dbReference>
<dbReference type="InterPro" id="IPR013655">
    <property type="entry name" value="PAS_fold_3"/>
</dbReference>
<accession>A0AA48HKX9</accession>
<dbReference type="InterPro" id="IPR004089">
    <property type="entry name" value="MCPsignal_dom"/>
</dbReference>
<protein>
    <recommendedName>
        <fullName evidence="12">Methyl-accepting chemotaxis protein</fullName>
    </recommendedName>
</protein>
<organism evidence="10 11">
    <name type="scientific">Planctobacterium marinum</name>
    <dbReference type="NCBI Taxonomy" id="1631968"/>
    <lineage>
        <taxon>Bacteria</taxon>
        <taxon>Pseudomonadati</taxon>
        <taxon>Pseudomonadota</taxon>
        <taxon>Gammaproteobacteria</taxon>
        <taxon>Alteromonadales</taxon>
        <taxon>Alteromonadaceae</taxon>
        <taxon>Planctobacterium</taxon>
    </lineage>
</organism>
<gene>
    <name evidence="10" type="ORF">MACH26_38520</name>
</gene>
<evidence type="ECO:0008006" key="12">
    <source>
        <dbReference type="Google" id="ProtNLM"/>
    </source>
</evidence>
<dbReference type="Proteomes" id="UP001333710">
    <property type="component" value="Chromosome"/>
</dbReference>
<dbReference type="CDD" id="cd11386">
    <property type="entry name" value="MCP_signal"/>
    <property type="match status" value="1"/>
</dbReference>
<dbReference type="PRINTS" id="PR00260">
    <property type="entry name" value="CHEMTRNSDUCR"/>
</dbReference>
<comment type="similarity">
    <text evidence="3">Belongs to the methyl-accepting chemotaxis (MCP) protein family.</text>
</comment>
<dbReference type="KEGG" id="pmaw:MACH26_38520"/>
<sequence length="1052" mass="117287">MFNNLFSNGSAKDRIKEQQENRELTAIYQAMNRVQAVIQFTPEGVILDANDNFCAALGYHRDEIVGQHHRMFVEPAFAKSDEYRNMWSKINAGDFVAGEFKRITKQGEEIWINASYNPVFDEQGTLYKVVKFATDVTEQKLRDADFSSQLAAISKSQAVIQFNLDGTIITANDNFCRTVGYSLEEIKGQHHRMFVDPQFANSEQYRLFWQKLAQGEFESGEYQRIDKQGKQLWLQASYNPIFDASGRVYKVVKYASDITEQKLINVDYQGQLEAINKAQAVIEFDLQGNILTANDNFCQVMGYQLQEIQGQHHSMFAEEDLKNSLEYQQFWQALASGQYKSGEFKRLGKGGKEIWIQATYNPILDPNGNPVKVVKFATDVTQEKLKNADYQGQLEAVGKSQAVIEFELDGTIITANDNFCKTMGYTLSEIQGKHHSMFAKPGVAQSAEYRDFWASLNQGQFKSGEFERLGKHNKEVWIQATYNPILDLNGQPFKVVKYASDITAEVQQRELVRNLSLVANETDNSVIITDARGLIEYVNPGFSKLTGYSYEESLGKKPGDMLQGKDTSPESKQRIREKLDSRQPFYEEILNYDNKGNSYWISLAINPIFDKSGELIKFISIQTNITETKIRALEFTAKLEAIGRANAVAEFSPAGTLEECNTLFSRALGFETSEAASQKQWNTLLHKDFIESSEYRHFNETLSGGNFVSGDFKFSTTERHTCWLNGSFNPIKNTSGDIIKIVFFGVDVTGRKRGTDKMASALAQLEAGDLTTRVEGDFGEELNRVRDSLNTSMAHLQKTVASILNIAEQVNHGTREIASGNNQLNDRTIQQASSLEETAASMEQMTATIKQSAENASKAANTVQDTRSLAQTGQNVVKNTVNAMEEISRSSKQIADITSTIDEIAFQTNLLALNAAVEAARAGEHGRGFAVVATEVRNLAQRSATSAKEINSLIGDSLKKVEAGVKTAGESGTTLEQIVAAVVDVSEQVQDIMEAAKQQEMGISQINAAIVQMETMTQENAALVEEAASASQMMQDQVGEMRSDLSFFKLNP</sequence>
<dbReference type="SMART" id="SM00086">
    <property type="entry name" value="PAC"/>
    <property type="match status" value="6"/>
</dbReference>
<dbReference type="PROSITE" id="PS50885">
    <property type="entry name" value="HAMP"/>
    <property type="match status" value="1"/>
</dbReference>
<evidence type="ECO:0000259" key="7">
    <source>
        <dbReference type="PROSITE" id="PS50112"/>
    </source>
</evidence>